<proteinExistence type="predicted"/>
<reference evidence="4" key="2">
    <citation type="journal article" date="2019" name="Mol. Plant Microbe Interact.">
        <title>Genome sequence resources for four phytopathogenic fungi from the Colletotrichum orbiculare species complex.</title>
        <authorList>
            <person name="Gan P."/>
            <person name="Tsushima A."/>
            <person name="Narusaka M."/>
            <person name="Narusaka Y."/>
            <person name="Takano Y."/>
            <person name="Kubo Y."/>
            <person name="Shirasu K."/>
        </authorList>
    </citation>
    <scope>GENOME REANNOTATION</scope>
    <source>
        <strain evidence="4">104-T / ATCC 96160 / CBS 514.97 / LARS 414 / MAFF 240422</strain>
    </source>
</reference>
<protein>
    <submittedName>
        <fullName evidence="3">Uncharacterized protein</fullName>
    </submittedName>
</protein>
<dbReference type="Proteomes" id="UP000014480">
    <property type="component" value="Unassembled WGS sequence"/>
</dbReference>
<evidence type="ECO:0000313" key="4">
    <source>
        <dbReference type="Proteomes" id="UP000014480"/>
    </source>
</evidence>
<feature type="region of interest" description="Disordered" evidence="1">
    <location>
        <begin position="50"/>
        <end position="74"/>
    </location>
</feature>
<gene>
    <name evidence="3" type="ORF">Cob_v009711</name>
</gene>
<keyword evidence="2" id="KW-1133">Transmembrane helix</keyword>
<evidence type="ECO:0000313" key="3">
    <source>
        <dbReference type="EMBL" id="TDZ17367.1"/>
    </source>
</evidence>
<evidence type="ECO:0000256" key="1">
    <source>
        <dbReference type="SAM" id="MobiDB-lite"/>
    </source>
</evidence>
<keyword evidence="2" id="KW-0812">Transmembrane</keyword>
<evidence type="ECO:0000256" key="2">
    <source>
        <dbReference type="SAM" id="Phobius"/>
    </source>
</evidence>
<organism evidence="3 4">
    <name type="scientific">Colletotrichum orbiculare (strain 104-T / ATCC 96160 / CBS 514.97 / LARS 414 / MAFF 240422)</name>
    <name type="common">Cucumber anthracnose fungus</name>
    <name type="synonym">Colletotrichum lagenarium</name>
    <dbReference type="NCBI Taxonomy" id="1213857"/>
    <lineage>
        <taxon>Eukaryota</taxon>
        <taxon>Fungi</taxon>
        <taxon>Dikarya</taxon>
        <taxon>Ascomycota</taxon>
        <taxon>Pezizomycotina</taxon>
        <taxon>Sordariomycetes</taxon>
        <taxon>Hypocreomycetidae</taxon>
        <taxon>Glomerellales</taxon>
        <taxon>Glomerellaceae</taxon>
        <taxon>Colletotrichum</taxon>
        <taxon>Colletotrichum orbiculare species complex</taxon>
    </lineage>
</organism>
<feature type="transmembrane region" description="Helical" evidence="2">
    <location>
        <begin position="157"/>
        <end position="182"/>
    </location>
</feature>
<name>A0A484FKC9_COLOR</name>
<keyword evidence="2" id="KW-0472">Membrane</keyword>
<comment type="caution">
    <text evidence="3">The sequence shown here is derived from an EMBL/GenBank/DDBJ whole genome shotgun (WGS) entry which is preliminary data.</text>
</comment>
<reference evidence="4" key="1">
    <citation type="journal article" date="2013" name="New Phytol.">
        <title>Comparative genomic and transcriptomic analyses reveal the hemibiotrophic stage shift of Colletotrichum fungi.</title>
        <authorList>
            <person name="Gan P."/>
            <person name="Ikeda K."/>
            <person name="Irieda H."/>
            <person name="Narusaka M."/>
            <person name="O'Connell R.J."/>
            <person name="Narusaka Y."/>
            <person name="Takano Y."/>
            <person name="Kubo Y."/>
            <person name="Shirasu K."/>
        </authorList>
    </citation>
    <scope>NUCLEOTIDE SEQUENCE [LARGE SCALE GENOMIC DNA]</scope>
    <source>
        <strain evidence="4">104-T / ATCC 96160 / CBS 514.97 / LARS 414 / MAFF 240422</strain>
    </source>
</reference>
<accession>A0A484FKC9</accession>
<keyword evidence="4" id="KW-1185">Reference proteome</keyword>
<sequence length="257" mass="27581">MFSVSPKPFLPSFPVILEESFEEGGTRQASPRFPTIKTSDVPINDSTMTISVSTPGIGDELPSTSGSVRWRPGQPIRTPLSPYTSFVTVTATASAADTTAVTSSESSSQATTVVIADSTESPRVATLATEATTSPTITVSDGNSDSSNELKIHTSTLIAILSGVFGGLFIALVAITIVKAWVRKRTADKADRTTNRHLHNDIVWSSQRHQDMAMDPLTPTTNQTQAAHSQERWNTQFIAELPSEPTLQPAGIHKGRF</sequence>
<dbReference type="EMBL" id="AMCV02000030">
    <property type="protein sequence ID" value="TDZ17367.1"/>
    <property type="molecule type" value="Genomic_DNA"/>
</dbReference>
<dbReference type="AlphaFoldDB" id="A0A484FKC9"/>